<feature type="transmembrane region" description="Helical" evidence="1">
    <location>
        <begin position="152"/>
        <end position="185"/>
    </location>
</feature>
<sequence length="206" mass="22394">MKQSSRKASPLVLGILLVPAAIWHLVQVPSRTPARIMKACTTTTRRLDFDTRTDWVHQAGHGDVRGKSVDYDKFELVCFWVLAVAPALLLVTIGIAAHRKWATRWQPKYLVLGISCCIFYALFGGRLIAWPIMSIVPPPYVPGLSEGRGLDLRGIGFFIGPWIGAIAGTIAALITACTSQVLILLRSRRALAGGVGGQAVDPPRAR</sequence>
<proteinExistence type="predicted"/>
<keyword evidence="1" id="KW-1133">Transmembrane helix</keyword>
<evidence type="ECO:0000256" key="1">
    <source>
        <dbReference type="SAM" id="Phobius"/>
    </source>
</evidence>
<protein>
    <submittedName>
        <fullName evidence="2">Uncharacterized protein</fullName>
    </submittedName>
</protein>
<organism evidence="2 3">
    <name type="scientific">Paenarthrobacter ilicis</name>
    <dbReference type="NCBI Taxonomy" id="43665"/>
    <lineage>
        <taxon>Bacteria</taxon>
        <taxon>Bacillati</taxon>
        <taxon>Actinomycetota</taxon>
        <taxon>Actinomycetes</taxon>
        <taxon>Micrococcales</taxon>
        <taxon>Micrococcaceae</taxon>
        <taxon>Paenarthrobacter</taxon>
    </lineage>
</organism>
<feature type="transmembrane region" description="Helical" evidence="1">
    <location>
        <begin position="109"/>
        <end position="132"/>
    </location>
</feature>
<name>A0ABX0TKN7_9MICC</name>
<keyword evidence="1" id="KW-0472">Membrane</keyword>
<dbReference type="Proteomes" id="UP000802392">
    <property type="component" value="Unassembled WGS sequence"/>
</dbReference>
<feature type="transmembrane region" description="Helical" evidence="1">
    <location>
        <begin position="74"/>
        <end position="97"/>
    </location>
</feature>
<keyword evidence="1" id="KW-0812">Transmembrane</keyword>
<accession>A0ABX0TKN7</accession>
<dbReference type="EMBL" id="JAAOZD010000009">
    <property type="protein sequence ID" value="NIJ03127.1"/>
    <property type="molecule type" value="Genomic_DNA"/>
</dbReference>
<keyword evidence="3" id="KW-1185">Reference proteome</keyword>
<evidence type="ECO:0000313" key="3">
    <source>
        <dbReference type="Proteomes" id="UP000802392"/>
    </source>
</evidence>
<gene>
    <name evidence="2" type="ORF">FHR86_003483</name>
</gene>
<comment type="caution">
    <text evidence="2">The sequence shown here is derived from an EMBL/GenBank/DDBJ whole genome shotgun (WGS) entry which is preliminary data.</text>
</comment>
<reference evidence="2 3" key="1">
    <citation type="submission" date="2020-03" db="EMBL/GenBank/DDBJ databases">
        <title>Genomic Encyclopedia of Type Strains, Phase III (KMG-III): the genomes of soil and plant-associated and newly described type strains.</title>
        <authorList>
            <person name="Whitman W."/>
        </authorList>
    </citation>
    <scope>NUCLEOTIDE SEQUENCE [LARGE SCALE GENOMIC DNA]</scope>
    <source>
        <strain evidence="2 3">CECT 4207</strain>
    </source>
</reference>
<feature type="transmembrane region" description="Helical" evidence="1">
    <location>
        <begin position="7"/>
        <end position="26"/>
    </location>
</feature>
<evidence type="ECO:0000313" key="2">
    <source>
        <dbReference type="EMBL" id="NIJ03127.1"/>
    </source>
</evidence>